<dbReference type="PANTHER" id="PTHR33776">
    <property type="entry name" value="ENDO/EXONUCLEASE/PHOSPHATASE DOMAIN-CONTAINING PROTEIN"/>
    <property type="match status" value="1"/>
</dbReference>
<sequence length="237" mass="27287">MQSVWPDYRPVSWFCRTNLKGGGVAIYAKNDVKVYDINPDVDSVEQDEYCSTKIKLNDKFFIILCLYRAPNGVFTNFRDKLIDLLEIVCSQCSCVFVAGDFNVNFNGNTGEACELLNIFSDFNVNFNGNTGEACELLNIFSSFGCQRLFDQDTRIANQSHSCIDNIFCNDLSYVQSTDMNHFHVTDHLYQLLTINTTFKNDKFRTLKRTFSEHAMSEFLSMISRETWNDVYCSDCYV</sequence>
<keyword evidence="2" id="KW-1185">Reference proteome</keyword>
<protein>
    <recommendedName>
        <fullName evidence="3">Endonuclease/exonuclease/phosphatase domain-containing protein</fullName>
    </recommendedName>
</protein>
<evidence type="ECO:0000313" key="2">
    <source>
        <dbReference type="Proteomes" id="UP001458880"/>
    </source>
</evidence>
<dbReference type="PANTHER" id="PTHR33776:SF4">
    <property type="entry name" value="ENDONUCLEASE_EXONUCLEASE_PHOSPHATASE DOMAIN-CONTAINING PROTEIN"/>
    <property type="match status" value="1"/>
</dbReference>
<dbReference type="Proteomes" id="UP001458880">
    <property type="component" value="Unassembled WGS sequence"/>
</dbReference>
<evidence type="ECO:0000313" key="1">
    <source>
        <dbReference type="EMBL" id="KAK9712498.1"/>
    </source>
</evidence>
<proteinExistence type="predicted"/>
<accession>A0AAW1K346</accession>
<name>A0AAW1K346_POPJA</name>
<dbReference type="EMBL" id="JASPKY010000262">
    <property type="protein sequence ID" value="KAK9712498.1"/>
    <property type="molecule type" value="Genomic_DNA"/>
</dbReference>
<gene>
    <name evidence="1" type="ORF">QE152_g24871</name>
</gene>
<comment type="caution">
    <text evidence="1">The sequence shown here is derived from an EMBL/GenBank/DDBJ whole genome shotgun (WGS) entry which is preliminary data.</text>
</comment>
<dbReference type="InterPro" id="IPR036691">
    <property type="entry name" value="Endo/exonu/phosph_ase_sf"/>
</dbReference>
<organism evidence="1 2">
    <name type="scientific">Popillia japonica</name>
    <name type="common">Japanese beetle</name>
    <dbReference type="NCBI Taxonomy" id="7064"/>
    <lineage>
        <taxon>Eukaryota</taxon>
        <taxon>Metazoa</taxon>
        <taxon>Ecdysozoa</taxon>
        <taxon>Arthropoda</taxon>
        <taxon>Hexapoda</taxon>
        <taxon>Insecta</taxon>
        <taxon>Pterygota</taxon>
        <taxon>Neoptera</taxon>
        <taxon>Endopterygota</taxon>
        <taxon>Coleoptera</taxon>
        <taxon>Polyphaga</taxon>
        <taxon>Scarabaeiformia</taxon>
        <taxon>Scarabaeidae</taxon>
        <taxon>Rutelinae</taxon>
        <taxon>Popillia</taxon>
    </lineage>
</organism>
<reference evidence="1 2" key="1">
    <citation type="journal article" date="2024" name="BMC Genomics">
        <title>De novo assembly and annotation of Popillia japonica's genome with initial clues to its potential as an invasive pest.</title>
        <authorList>
            <person name="Cucini C."/>
            <person name="Boschi S."/>
            <person name="Funari R."/>
            <person name="Cardaioli E."/>
            <person name="Iannotti N."/>
            <person name="Marturano G."/>
            <person name="Paoli F."/>
            <person name="Bruttini M."/>
            <person name="Carapelli A."/>
            <person name="Frati F."/>
            <person name="Nardi F."/>
        </authorList>
    </citation>
    <scope>NUCLEOTIDE SEQUENCE [LARGE SCALE GENOMIC DNA]</scope>
    <source>
        <strain evidence="1">DMR45628</strain>
    </source>
</reference>
<dbReference type="SUPFAM" id="SSF56219">
    <property type="entry name" value="DNase I-like"/>
    <property type="match status" value="1"/>
</dbReference>
<dbReference type="AlphaFoldDB" id="A0AAW1K346"/>
<dbReference type="Gene3D" id="3.60.10.10">
    <property type="entry name" value="Endonuclease/exonuclease/phosphatase"/>
    <property type="match status" value="1"/>
</dbReference>
<evidence type="ECO:0008006" key="3">
    <source>
        <dbReference type="Google" id="ProtNLM"/>
    </source>
</evidence>